<dbReference type="EMBL" id="SMKP01000165">
    <property type="protein sequence ID" value="TDD13764.1"/>
    <property type="molecule type" value="Genomic_DNA"/>
</dbReference>
<accession>A0A4R4WCN4</accession>
<dbReference type="RefSeq" id="WP_132516141.1">
    <property type="nucleotide sequence ID" value="NZ_SMKP01000165.1"/>
</dbReference>
<sequence length="465" mass="51815">MPAILFITADQLRKDALGCYGGRAVATPHLDRIAQEGTVFDRAYTASPLCLPSRSSLLTGRYPRNHGAYSNFRDKPLSVDVPNLYQALGAEGYSVGHIGKCHYAPVPYSATGPDRTLPYDSFRDYYLSLGIEHLALQDDKQVSVWFYDDYARELEAASLLKGYRDAVWDQAARAVFPFPGPAEWHPDAWVGRKAREWTDSCDEERPMFAWVSFSGPHFPFDPPEEYLSRVDESLVGEPDVDPSEWAEPGRLHYQSFHGPSRGRMEGGGFHDRDPAYWRRLRHHYLANVALIDDQVGRLIAAAEARFGDDLVVVFTCDHGEMLGNHGFWGKRRCFYEDVLNVPLLLRRPGGAGGGTRTDRLTSLVDVFPTLLGHAGAEAVPGIDGRHLDSGGHRHVFAESERFQVVTDGLLKLVHAQVDDVVHTEMYDLTSDPRETHDVAGSPRYAEAQRDLQAAALRGLVDTALP</sequence>
<dbReference type="GO" id="GO:0046872">
    <property type="term" value="F:metal ion binding"/>
    <property type="evidence" value="ECO:0007669"/>
    <property type="project" value="UniProtKB-KW"/>
</dbReference>
<dbReference type="InterPro" id="IPR000917">
    <property type="entry name" value="Sulfatase_N"/>
</dbReference>
<comment type="caution">
    <text evidence="4">The sequence shown here is derived from an EMBL/GenBank/DDBJ whole genome shotgun (WGS) entry which is preliminary data.</text>
</comment>
<evidence type="ECO:0000313" key="5">
    <source>
        <dbReference type="Proteomes" id="UP000294543"/>
    </source>
</evidence>
<proteinExistence type="predicted"/>
<evidence type="ECO:0000259" key="3">
    <source>
        <dbReference type="Pfam" id="PF00884"/>
    </source>
</evidence>
<evidence type="ECO:0000313" key="4">
    <source>
        <dbReference type="EMBL" id="TDD13764.1"/>
    </source>
</evidence>
<dbReference type="OrthoDB" id="9777306at2"/>
<dbReference type="Pfam" id="PF00884">
    <property type="entry name" value="Sulfatase"/>
    <property type="match status" value="1"/>
</dbReference>
<dbReference type="Proteomes" id="UP000294543">
    <property type="component" value="Unassembled WGS sequence"/>
</dbReference>
<protein>
    <recommendedName>
        <fullName evidence="3">Sulfatase N-terminal domain-containing protein</fullName>
    </recommendedName>
</protein>
<dbReference type="GO" id="GO:0008484">
    <property type="term" value="F:sulfuric ester hydrolase activity"/>
    <property type="evidence" value="ECO:0007669"/>
    <property type="project" value="TreeGrafter"/>
</dbReference>
<dbReference type="PANTHER" id="PTHR45953">
    <property type="entry name" value="IDURONATE 2-SULFATASE"/>
    <property type="match status" value="1"/>
</dbReference>
<organism evidence="4 5">
    <name type="scientific">Nonomuraea diastatica</name>
    <dbReference type="NCBI Taxonomy" id="1848329"/>
    <lineage>
        <taxon>Bacteria</taxon>
        <taxon>Bacillati</taxon>
        <taxon>Actinomycetota</taxon>
        <taxon>Actinomycetes</taxon>
        <taxon>Streptosporangiales</taxon>
        <taxon>Streptosporangiaceae</taxon>
        <taxon>Nonomuraea</taxon>
    </lineage>
</organism>
<keyword evidence="1" id="KW-0479">Metal-binding</keyword>
<feature type="domain" description="Sulfatase N-terminal" evidence="3">
    <location>
        <begin position="2"/>
        <end position="376"/>
    </location>
</feature>
<dbReference type="GO" id="GO:0005737">
    <property type="term" value="C:cytoplasm"/>
    <property type="evidence" value="ECO:0007669"/>
    <property type="project" value="TreeGrafter"/>
</dbReference>
<evidence type="ECO:0000256" key="1">
    <source>
        <dbReference type="ARBA" id="ARBA00022723"/>
    </source>
</evidence>
<dbReference type="PANTHER" id="PTHR45953:SF1">
    <property type="entry name" value="IDURONATE 2-SULFATASE"/>
    <property type="match status" value="1"/>
</dbReference>
<keyword evidence="5" id="KW-1185">Reference proteome</keyword>
<reference evidence="4 5" key="1">
    <citation type="submission" date="2019-03" db="EMBL/GenBank/DDBJ databases">
        <title>Draft genome sequences of novel Actinobacteria.</title>
        <authorList>
            <person name="Sahin N."/>
            <person name="Ay H."/>
            <person name="Saygin H."/>
        </authorList>
    </citation>
    <scope>NUCLEOTIDE SEQUENCE [LARGE SCALE GENOMIC DNA]</scope>
    <source>
        <strain evidence="4 5">KC712</strain>
    </source>
</reference>
<dbReference type="SUPFAM" id="SSF53649">
    <property type="entry name" value="Alkaline phosphatase-like"/>
    <property type="match status" value="1"/>
</dbReference>
<dbReference type="InterPro" id="IPR017850">
    <property type="entry name" value="Alkaline_phosphatase_core_sf"/>
</dbReference>
<name>A0A4R4WCN4_9ACTN</name>
<dbReference type="AlphaFoldDB" id="A0A4R4WCN4"/>
<evidence type="ECO:0000256" key="2">
    <source>
        <dbReference type="ARBA" id="ARBA00022801"/>
    </source>
</evidence>
<gene>
    <name evidence="4" type="ORF">E1294_39820</name>
</gene>
<dbReference type="Gene3D" id="3.40.720.10">
    <property type="entry name" value="Alkaline Phosphatase, subunit A"/>
    <property type="match status" value="1"/>
</dbReference>
<keyword evidence="2" id="KW-0378">Hydrolase</keyword>